<sequence>MAVISCACSDGTRFDISLEALNVGFSERSTYHFIARKDWALYVDDVRLEIVNWEGEAAWQWKPGFFAGEVMAELFDERQERVGICRLDVSPDSKKLGGETFSAMVDEILDFDPTLLFGTEDAQVAIGAEGGMTSDHLQYSRLRRYGDRLVAGLKQITQKPLTTLRRERGFVRAHQVKRLDTTAIRKAFGSPCGRALLHPEVAEKPPLNEVRFDVPTAYEDQDNAANQAVGLILSEVIRRCKKVSIGLSVMAAKDEVSNTRSPLAPRLERRLTYLASLQARLERVNSQMPFRGLSNRRLSAAGLNAISSHPAYARAYRFGWFILRPGVLGKLPDESLWISPTWEVYERWCFAMVVQQLQRLCPHLRWKRHPSTKIDRILWRGVGHGTTIDVWLQVPCPAVDKKPYKGFQSLSRRRVPDIVVTLDSPAGKRFIVLDAKYRSSRFGVLDAMESAHLYHDCLRWNGYKADAVLLMIPQGGRVPILESPDFQASNGIGAVVMGGQEDAAKFGEQLVALLFCNASAYRSGLEGDTGW</sequence>
<dbReference type="EMBL" id="CABVHB010000012">
    <property type="protein sequence ID" value="VVM76355.1"/>
    <property type="molecule type" value="Genomic_DNA"/>
</dbReference>
<evidence type="ECO:0000313" key="1">
    <source>
        <dbReference type="EMBL" id="VVM76355.1"/>
    </source>
</evidence>
<evidence type="ECO:0000313" key="2">
    <source>
        <dbReference type="Proteomes" id="UP000344274"/>
    </source>
</evidence>
<gene>
    <name evidence="1" type="ORF">PS673_02043</name>
</gene>
<organism evidence="1 2">
    <name type="scientific">Pseudomonas fluorescens</name>
    <dbReference type="NCBI Taxonomy" id="294"/>
    <lineage>
        <taxon>Bacteria</taxon>
        <taxon>Pseudomonadati</taxon>
        <taxon>Pseudomonadota</taxon>
        <taxon>Gammaproteobacteria</taxon>
        <taxon>Pseudomonadales</taxon>
        <taxon>Pseudomonadaceae</taxon>
        <taxon>Pseudomonas</taxon>
    </lineage>
</organism>
<proteinExistence type="predicted"/>
<reference evidence="1 2" key="1">
    <citation type="submission" date="2019-09" db="EMBL/GenBank/DDBJ databases">
        <authorList>
            <person name="Chandra G."/>
            <person name="Truman W A."/>
        </authorList>
    </citation>
    <scope>NUCLEOTIDE SEQUENCE [LARGE SCALE GENOMIC DNA]</scope>
    <source>
        <strain evidence="1">PS673</strain>
    </source>
</reference>
<protein>
    <recommendedName>
        <fullName evidence="3">DUF2357 domain-containing protein</fullName>
    </recommendedName>
</protein>
<accession>A0A5E6SGC8</accession>
<name>A0A5E6SGC8_PSEFL</name>
<dbReference type="RefSeq" id="WP_154946920.1">
    <property type="nucleotide sequence ID" value="NZ_CABVHB010000012.1"/>
</dbReference>
<evidence type="ECO:0008006" key="3">
    <source>
        <dbReference type="Google" id="ProtNLM"/>
    </source>
</evidence>
<dbReference type="AlphaFoldDB" id="A0A5E6SGC8"/>
<dbReference type="Proteomes" id="UP000344274">
    <property type="component" value="Unassembled WGS sequence"/>
</dbReference>